<feature type="region of interest" description="Disordered" evidence="1">
    <location>
        <begin position="73"/>
        <end position="136"/>
    </location>
</feature>
<feature type="region of interest" description="Disordered" evidence="1">
    <location>
        <begin position="271"/>
        <end position="298"/>
    </location>
</feature>
<organism evidence="2 3">
    <name type="scientific">Littorina saxatilis</name>
    <dbReference type="NCBI Taxonomy" id="31220"/>
    <lineage>
        <taxon>Eukaryota</taxon>
        <taxon>Metazoa</taxon>
        <taxon>Spiralia</taxon>
        <taxon>Lophotrochozoa</taxon>
        <taxon>Mollusca</taxon>
        <taxon>Gastropoda</taxon>
        <taxon>Caenogastropoda</taxon>
        <taxon>Littorinimorpha</taxon>
        <taxon>Littorinoidea</taxon>
        <taxon>Littorinidae</taxon>
        <taxon>Littorina</taxon>
    </lineage>
</organism>
<feature type="compositionally biased region" description="Polar residues" evidence="1">
    <location>
        <begin position="97"/>
        <end position="107"/>
    </location>
</feature>
<evidence type="ECO:0000313" key="3">
    <source>
        <dbReference type="Proteomes" id="UP001374579"/>
    </source>
</evidence>
<evidence type="ECO:0000313" key="2">
    <source>
        <dbReference type="EMBL" id="KAK7091929.1"/>
    </source>
</evidence>
<comment type="caution">
    <text evidence="2">The sequence shown here is derived from an EMBL/GenBank/DDBJ whole genome shotgun (WGS) entry which is preliminary data.</text>
</comment>
<name>A0AAN9ASQ7_9CAEN</name>
<dbReference type="Proteomes" id="UP001374579">
    <property type="component" value="Unassembled WGS sequence"/>
</dbReference>
<reference evidence="2 3" key="1">
    <citation type="submission" date="2024-02" db="EMBL/GenBank/DDBJ databases">
        <title>Chromosome-scale genome assembly of the rough periwinkle Littorina saxatilis.</title>
        <authorList>
            <person name="De Jode A."/>
            <person name="Faria R."/>
            <person name="Formenti G."/>
            <person name="Sims Y."/>
            <person name="Smith T.P."/>
            <person name="Tracey A."/>
            <person name="Wood J.M.D."/>
            <person name="Zagrodzka Z.B."/>
            <person name="Johannesson K."/>
            <person name="Butlin R.K."/>
            <person name="Leder E.H."/>
        </authorList>
    </citation>
    <scope>NUCLEOTIDE SEQUENCE [LARGE SCALE GENOMIC DNA]</scope>
    <source>
        <strain evidence="2">Snail1</strain>
        <tissue evidence="2">Muscle</tissue>
    </source>
</reference>
<protein>
    <submittedName>
        <fullName evidence="2">Uncharacterized protein</fullName>
    </submittedName>
</protein>
<keyword evidence="3" id="KW-1185">Reference proteome</keyword>
<proteinExistence type="predicted"/>
<accession>A0AAN9ASQ7</accession>
<feature type="region of interest" description="Disordered" evidence="1">
    <location>
        <begin position="200"/>
        <end position="220"/>
    </location>
</feature>
<sequence length="359" mass="39374">MFSQHQLYGGMERNCYCCRPGPSLPTPALLFPMMEPNSSVPVASLLPNASLQETNIMDVDSALNELDDLQSATGAIRGKSSRSMSQDIRPERKIRTRSLSESMTGSSKGLKHSHSESSLHGPLDAGIRGSHHHHHRKLCSMGSKMIGCSLSLPRSRKVGGYHLVQRNSAFVCDISTTRPRNPLQHSSSLPARWVSVDGSVGTYSDQSSAESSPPNMGVYRDSDLLDERSRQRRLARVRFDRSRRLRQPYSIPFRMCQSMNEDSTASLTDFLTDSTSSHSQSQRASKSTTVSPVKQDLEGSLGASSGVGVLVRSRSIDNLELAKLRLTDVLEAKTPDSDSGATQIELEQVASDLKNLQMV</sequence>
<feature type="compositionally biased region" description="Polar residues" evidence="1">
    <location>
        <begin position="201"/>
        <end position="214"/>
    </location>
</feature>
<gene>
    <name evidence="2" type="ORF">V1264_009545</name>
</gene>
<dbReference type="EMBL" id="JBAMIC010000022">
    <property type="protein sequence ID" value="KAK7091929.1"/>
    <property type="molecule type" value="Genomic_DNA"/>
</dbReference>
<dbReference type="AlphaFoldDB" id="A0AAN9ASQ7"/>
<evidence type="ECO:0000256" key="1">
    <source>
        <dbReference type="SAM" id="MobiDB-lite"/>
    </source>
</evidence>
<feature type="compositionally biased region" description="Low complexity" evidence="1">
    <location>
        <begin position="271"/>
        <end position="288"/>
    </location>
</feature>